<feature type="non-terminal residue" evidence="2">
    <location>
        <position position="1"/>
    </location>
</feature>
<feature type="region of interest" description="Disordered" evidence="1">
    <location>
        <begin position="32"/>
        <end position="55"/>
    </location>
</feature>
<protein>
    <submittedName>
        <fullName evidence="2">SMAD6 isoform 5</fullName>
    </submittedName>
</protein>
<dbReference type="AlphaFoldDB" id="A0A2J8UC72"/>
<gene>
    <name evidence="2" type="ORF">CR201_G0028631</name>
</gene>
<reference evidence="2" key="1">
    <citation type="submission" date="2017-12" db="EMBL/GenBank/DDBJ databases">
        <title>High-resolution comparative analysis of great ape genomes.</title>
        <authorList>
            <person name="Pollen A."/>
            <person name="Hastie A."/>
            <person name="Hormozdiari F."/>
            <person name="Dougherty M."/>
            <person name="Liu R."/>
            <person name="Chaisson M."/>
            <person name="Hoppe E."/>
            <person name="Hill C."/>
            <person name="Pang A."/>
            <person name="Hillier L."/>
            <person name="Baker C."/>
            <person name="Armstrong J."/>
            <person name="Shendure J."/>
            <person name="Paten B."/>
            <person name="Wilson R."/>
            <person name="Chao H."/>
            <person name="Schneider V."/>
            <person name="Ventura M."/>
            <person name="Kronenberg Z."/>
            <person name="Murali S."/>
            <person name="Gordon D."/>
            <person name="Cantsilieris S."/>
            <person name="Munson K."/>
            <person name="Nelson B."/>
            <person name="Raja A."/>
            <person name="Underwood J."/>
            <person name="Diekhans M."/>
            <person name="Fiddes I."/>
            <person name="Haussler D."/>
            <person name="Eichler E."/>
        </authorList>
    </citation>
    <scope>NUCLEOTIDE SEQUENCE [LARGE SCALE GENOMIC DNA]</scope>
    <source>
        <strain evidence="2">Susie</strain>
    </source>
</reference>
<evidence type="ECO:0000256" key="1">
    <source>
        <dbReference type="SAM" id="MobiDB-lite"/>
    </source>
</evidence>
<name>A0A2J8UC72_PONAB</name>
<dbReference type="EMBL" id="NDHI03003463">
    <property type="protein sequence ID" value="PNJ42860.1"/>
    <property type="molecule type" value="Genomic_DNA"/>
</dbReference>
<comment type="caution">
    <text evidence="2">The sequence shown here is derived from an EMBL/GenBank/DDBJ whole genome shotgun (WGS) entry which is preliminary data.</text>
</comment>
<evidence type="ECO:0000313" key="2">
    <source>
        <dbReference type="EMBL" id="PNJ42860.1"/>
    </source>
</evidence>
<proteinExistence type="predicted"/>
<accession>A0A2J8UC72</accession>
<sequence length="55" mass="5778">SPRDEYKPLDLSDSTLSYTETEATNSLITAPGEFSADAGIGSRGNRGLESSVPCN</sequence>
<organism evidence="2">
    <name type="scientific">Pongo abelii</name>
    <name type="common">Sumatran orangutan</name>
    <name type="synonym">Pongo pygmaeus abelii</name>
    <dbReference type="NCBI Taxonomy" id="9601"/>
    <lineage>
        <taxon>Eukaryota</taxon>
        <taxon>Metazoa</taxon>
        <taxon>Chordata</taxon>
        <taxon>Craniata</taxon>
        <taxon>Vertebrata</taxon>
        <taxon>Euteleostomi</taxon>
        <taxon>Mammalia</taxon>
        <taxon>Eutheria</taxon>
        <taxon>Euarchontoglires</taxon>
        <taxon>Primates</taxon>
        <taxon>Haplorrhini</taxon>
        <taxon>Catarrhini</taxon>
        <taxon>Hominidae</taxon>
        <taxon>Pongo</taxon>
    </lineage>
</organism>